<accession>A0A6N8HYF6</accession>
<evidence type="ECO:0000256" key="1">
    <source>
        <dbReference type="SAM" id="Phobius"/>
    </source>
</evidence>
<name>A0A6N8HYF6_9FIRM</name>
<dbReference type="EMBL" id="VWXL01000047">
    <property type="protein sequence ID" value="MVB10792.1"/>
    <property type="molecule type" value="Genomic_DNA"/>
</dbReference>
<sequence>MRIIRKTTSAALQSILRVIPFIFMLTMLILHLILPDKTFSEDEMRYLTQWPAFRVERILDGNYKTKVETYFSDQFPFRIFWVHIKKGCNRSANFA</sequence>
<comment type="caution">
    <text evidence="2">The sequence shown here is derived from an EMBL/GenBank/DDBJ whole genome shotgun (WGS) entry which is preliminary data.</text>
</comment>
<keyword evidence="1" id="KW-0812">Transmembrane</keyword>
<keyword evidence="1" id="KW-0472">Membrane</keyword>
<dbReference type="OrthoDB" id="175771at2"/>
<keyword evidence="3" id="KW-1185">Reference proteome</keyword>
<reference evidence="2 3" key="1">
    <citation type="submission" date="2019-09" db="EMBL/GenBank/DDBJ databases">
        <title>Genome sequence of Clostridium sp. EA1.</title>
        <authorList>
            <person name="Poehlein A."/>
            <person name="Bengelsdorf F.R."/>
            <person name="Daniel R."/>
        </authorList>
    </citation>
    <scope>NUCLEOTIDE SEQUENCE [LARGE SCALE GENOMIC DNA]</scope>
    <source>
        <strain evidence="2 3">EA1</strain>
    </source>
</reference>
<gene>
    <name evidence="2" type="ORF">CAFE_14900</name>
</gene>
<protein>
    <submittedName>
        <fullName evidence="2">Uncharacterized protein</fullName>
    </submittedName>
</protein>
<dbReference type="AlphaFoldDB" id="A0A6N8HYF6"/>
<keyword evidence="1" id="KW-1133">Transmembrane helix</keyword>
<proteinExistence type="predicted"/>
<feature type="transmembrane region" description="Helical" evidence="1">
    <location>
        <begin position="12"/>
        <end position="34"/>
    </location>
</feature>
<evidence type="ECO:0000313" key="2">
    <source>
        <dbReference type="EMBL" id="MVB10792.1"/>
    </source>
</evidence>
<evidence type="ECO:0000313" key="3">
    <source>
        <dbReference type="Proteomes" id="UP000469440"/>
    </source>
</evidence>
<dbReference type="Proteomes" id="UP000469440">
    <property type="component" value="Unassembled WGS sequence"/>
</dbReference>
<organism evidence="2 3">
    <name type="scientific">Caproicibacter fermentans</name>
    <dbReference type="NCBI Taxonomy" id="2576756"/>
    <lineage>
        <taxon>Bacteria</taxon>
        <taxon>Bacillati</taxon>
        <taxon>Bacillota</taxon>
        <taxon>Clostridia</taxon>
        <taxon>Eubacteriales</taxon>
        <taxon>Acutalibacteraceae</taxon>
        <taxon>Caproicibacter</taxon>
    </lineage>
</organism>